<keyword evidence="9" id="KW-1185">Reference proteome</keyword>
<dbReference type="InterPro" id="IPR015943">
    <property type="entry name" value="WD40/YVTN_repeat-like_dom_sf"/>
</dbReference>
<dbReference type="Gene3D" id="2.130.10.10">
    <property type="entry name" value="YVTN repeat-like/Quinoprotein amine dehydrogenase"/>
    <property type="match status" value="1"/>
</dbReference>
<keyword evidence="4" id="KW-0805">Transcription regulation</keyword>
<dbReference type="Pfam" id="PF00400">
    <property type="entry name" value="WD40"/>
    <property type="match status" value="2"/>
</dbReference>
<evidence type="ECO:0000256" key="1">
    <source>
        <dbReference type="ARBA" id="ARBA00008075"/>
    </source>
</evidence>
<comment type="caution">
    <text evidence="8">The sequence shown here is derived from an EMBL/GenBank/DDBJ whole genome shotgun (WGS) entry which is preliminary data.</text>
</comment>
<evidence type="ECO:0008006" key="10">
    <source>
        <dbReference type="Google" id="ProtNLM"/>
    </source>
</evidence>
<keyword evidence="5" id="KW-0804">Transcription</keyword>
<reference evidence="8 9" key="1">
    <citation type="journal article" date="2024" name="Science">
        <title>Giant polyketide synthase enzymes in the biosynthesis of giant marine polyether toxins.</title>
        <authorList>
            <person name="Fallon T.R."/>
            <person name="Shende V.V."/>
            <person name="Wierzbicki I.H."/>
            <person name="Pendleton A.L."/>
            <person name="Watervoot N.F."/>
            <person name="Auber R.P."/>
            <person name="Gonzalez D.J."/>
            <person name="Wisecaver J.H."/>
            <person name="Moore B.S."/>
        </authorList>
    </citation>
    <scope>NUCLEOTIDE SEQUENCE [LARGE SCALE GENOMIC DNA]</scope>
    <source>
        <strain evidence="8 9">12B1</strain>
    </source>
</reference>
<dbReference type="InterPro" id="IPR001680">
    <property type="entry name" value="WD40_rpt"/>
</dbReference>
<dbReference type="InterPro" id="IPR036322">
    <property type="entry name" value="WD40_repeat_dom_sf"/>
</dbReference>
<evidence type="ECO:0000256" key="4">
    <source>
        <dbReference type="ARBA" id="ARBA00023015"/>
    </source>
</evidence>
<feature type="region of interest" description="Disordered" evidence="7">
    <location>
        <begin position="55"/>
        <end position="76"/>
    </location>
</feature>
<feature type="repeat" description="WD" evidence="6">
    <location>
        <begin position="187"/>
        <end position="228"/>
    </location>
</feature>
<proteinExistence type="inferred from homology"/>
<protein>
    <recommendedName>
        <fullName evidence="10">Guanine nucleotide-binding protein subunit beta-like protein</fullName>
    </recommendedName>
</protein>
<sequence>MLRVVEHHRTPVYAVAFNQTDTTLASHFATIGSNCATVYRIHELLPEAMPIGSTETAVGGGKTAKPKASSCKSKKRRTTQTLEHVSLETVQHYRDADEEESFYCCDWGVLVVDGSSLLAVGGQQRQIKAINCRTGKVHSVMQAHGGAIHDLRFHPIQPSLLLSGSADESIRLWHVLTRDCIAVFAGAQGHRDAVLSLDVRLDGAVFASSGVDGCIKVWDLQSAALRRRIEAATPPMGKAPAPSAQPTHKMPPGCAEPPLPLVVHFPLLSEASLHRRKKDGFLFYVDCVRWVGDLILSRGSEGRAVLWMPTGLDTGALVNKPLDAVEMTPNVLGEYHMRSASGIWFLRFGLNPRRTLFAMGDARGETSVWEIDRRPVRPLATFSLPGPASSKPVTVRHTAISGDSRYLVCAHDDASVAVWALPTKSCVPPSA</sequence>
<dbReference type="PROSITE" id="PS50082">
    <property type="entry name" value="WD_REPEATS_2"/>
    <property type="match status" value="2"/>
</dbReference>
<gene>
    <name evidence="8" type="ORF">AB1Y20_008056</name>
</gene>
<evidence type="ECO:0000256" key="7">
    <source>
        <dbReference type="SAM" id="MobiDB-lite"/>
    </source>
</evidence>
<dbReference type="AlphaFoldDB" id="A0AB34IT46"/>
<evidence type="ECO:0000256" key="5">
    <source>
        <dbReference type="ARBA" id="ARBA00023163"/>
    </source>
</evidence>
<evidence type="ECO:0000256" key="2">
    <source>
        <dbReference type="ARBA" id="ARBA00022574"/>
    </source>
</evidence>
<dbReference type="EMBL" id="JBGBPQ010000018">
    <property type="protein sequence ID" value="KAL1507206.1"/>
    <property type="molecule type" value="Genomic_DNA"/>
</dbReference>
<evidence type="ECO:0000313" key="9">
    <source>
        <dbReference type="Proteomes" id="UP001515480"/>
    </source>
</evidence>
<dbReference type="PANTHER" id="PTHR10253">
    <property type="entry name" value="POLYCOMB PROTEIN"/>
    <property type="match status" value="1"/>
</dbReference>
<dbReference type="PROSITE" id="PS50294">
    <property type="entry name" value="WD_REPEATS_REGION"/>
    <property type="match status" value="2"/>
</dbReference>
<keyword evidence="2 6" id="KW-0853">WD repeat</keyword>
<dbReference type="SUPFAM" id="SSF50978">
    <property type="entry name" value="WD40 repeat-like"/>
    <property type="match status" value="1"/>
</dbReference>
<evidence type="ECO:0000313" key="8">
    <source>
        <dbReference type="EMBL" id="KAL1507206.1"/>
    </source>
</evidence>
<evidence type="ECO:0000256" key="6">
    <source>
        <dbReference type="PROSITE-ProRule" id="PRU00221"/>
    </source>
</evidence>
<dbReference type="Proteomes" id="UP001515480">
    <property type="component" value="Unassembled WGS sequence"/>
</dbReference>
<feature type="repeat" description="WD" evidence="6">
    <location>
        <begin position="141"/>
        <end position="183"/>
    </location>
</feature>
<accession>A0AB34IT46</accession>
<dbReference type="InterPro" id="IPR051243">
    <property type="entry name" value="PcG_WD-repeat"/>
</dbReference>
<organism evidence="8 9">
    <name type="scientific">Prymnesium parvum</name>
    <name type="common">Toxic golden alga</name>
    <dbReference type="NCBI Taxonomy" id="97485"/>
    <lineage>
        <taxon>Eukaryota</taxon>
        <taxon>Haptista</taxon>
        <taxon>Haptophyta</taxon>
        <taxon>Prymnesiophyceae</taxon>
        <taxon>Prymnesiales</taxon>
        <taxon>Prymnesiaceae</taxon>
        <taxon>Prymnesium</taxon>
    </lineage>
</organism>
<evidence type="ECO:0000256" key="3">
    <source>
        <dbReference type="ARBA" id="ARBA00022737"/>
    </source>
</evidence>
<dbReference type="SMART" id="SM00320">
    <property type="entry name" value="WD40"/>
    <property type="match status" value="3"/>
</dbReference>
<keyword evidence="3" id="KW-0677">Repeat</keyword>
<name>A0AB34IT46_PRYPA</name>
<comment type="similarity">
    <text evidence="1">Belongs to the WD repeat ESC family.</text>
</comment>